<dbReference type="Proteomes" id="UP000005207">
    <property type="component" value="Linkage group LG3"/>
</dbReference>
<reference evidence="3" key="3">
    <citation type="submission" date="2025-09" db="UniProtKB">
        <authorList>
            <consortium name="Ensembl"/>
        </authorList>
    </citation>
    <scope>IDENTIFICATION</scope>
</reference>
<accession>A0A669BMP3</accession>
<reference evidence="4" key="1">
    <citation type="submission" date="2012-01" db="EMBL/GenBank/DDBJ databases">
        <title>The Genome Sequence of Oreochromis niloticus (Nile Tilapia).</title>
        <authorList>
            <consortium name="Broad Institute Genome Assembly Team"/>
            <consortium name="Broad Institute Sequencing Platform"/>
            <person name="Di Palma F."/>
            <person name="Johnson J."/>
            <person name="Lander E.S."/>
            <person name="Lindblad-Toh K."/>
        </authorList>
    </citation>
    <scope>NUCLEOTIDE SEQUENCE [LARGE SCALE GENOMIC DNA]</scope>
</reference>
<dbReference type="PANTHER" id="PTHR22803">
    <property type="entry name" value="MANNOSE, PHOSPHOLIPASE, LECTIN RECEPTOR RELATED"/>
    <property type="match status" value="1"/>
</dbReference>
<dbReference type="Ensembl" id="ENSONIT00000046769.1">
    <property type="protein sequence ID" value="ENSONIP00000036792.1"/>
    <property type="gene ID" value="ENSONIG00000029479.1"/>
</dbReference>
<name>A0A669BMP3_ORENI</name>
<evidence type="ECO:0000256" key="1">
    <source>
        <dbReference type="SAM" id="SignalP"/>
    </source>
</evidence>
<dbReference type="InterPro" id="IPR016187">
    <property type="entry name" value="CTDL_fold"/>
</dbReference>
<dbReference type="InterPro" id="IPR050111">
    <property type="entry name" value="C-type_lectin/snaclec_domain"/>
</dbReference>
<dbReference type="AlphaFoldDB" id="A0A669BMP3"/>
<organism evidence="3 4">
    <name type="scientific">Oreochromis niloticus</name>
    <name type="common">Nile tilapia</name>
    <name type="synonym">Tilapia nilotica</name>
    <dbReference type="NCBI Taxonomy" id="8128"/>
    <lineage>
        <taxon>Eukaryota</taxon>
        <taxon>Metazoa</taxon>
        <taxon>Chordata</taxon>
        <taxon>Craniata</taxon>
        <taxon>Vertebrata</taxon>
        <taxon>Euteleostomi</taxon>
        <taxon>Actinopterygii</taxon>
        <taxon>Neopterygii</taxon>
        <taxon>Teleostei</taxon>
        <taxon>Neoteleostei</taxon>
        <taxon>Acanthomorphata</taxon>
        <taxon>Ovalentaria</taxon>
        <taxon>Cichlomorphae</taxon>
        <taxon>Cichliformes</taxon>
        <taxon>Cichlidae</taxon>
        <taxon>African cichlids</taxon>
        <taxon>Pseudocrenilabrinae</taxon>
        <taxon>Oreochromini</taxon>
        <taxon>Oreochromis</taxon>
    </lineage>
</organism>
<dbReference type="GeneTree" id="ENSGT01150000287167"/>
<feature type="signal peptide" evidence="1">
    <location>
        <begin position="1"/>
        <end position="19"/>
    </location>
</feature>
<keyword evidence="4" id="KW-1185">Reference proteome</keyword>
<evidence type="ECO:0000313" key="4">
    <source>
        <dbReference type="Proteomes" id="UP000005207"/>
    </source>
</evidence>
<dbReference type="InterPro" id="IPR001304">
    <property type="entry name" value="C-type_lectin-like"/>
</dbReference>
<dbReference type="SUPFAM" id="SSF56436">
    <property type="entry name" value="C-type lectin-like"/>
    <property type="match status" value="1"/>
</dbReference>
<proteinExistence type="predicted"/>
<evidence type="ECO:0000313" key="3">
    <source>
        <dbReference type="Ensembl" id="ENSONIP00000036792.1"/>
    </source>
</evidence>
<dbReference type="InParanoid" id="A0A669BMP3"/>
<keyword evidence="1" id="KW-0732">Signal</keyword>
<evidence type="ECO:0000259" key="2">
    <source>
        <dbReference type="PROSITE" id="PS50041"/>
    </source>
</evidence>
<sequence>MKLLTASALLCAMMALTAAAGEWYILNKPPSCPCGWTEYYDQCFFYVSEALAWVDAQRKCESMNANLASVHSLEEYQLLQRVIFDATKASERTWIGGFDGQRVCLFSLYKV</sequence>
<feature type="domain" description="C-type lectin" evidence="2">
    <location>
        <begin position="39"/>
        <end position="96"/>
    </location>
</feature>
<protein>
    <recommendedName>
        <fullName evidence="2">C-type lectin domain-containing protein</fullName>
    </recommendedName>
</protein>
<dbReference type="Pfam" id="PF00059">
    <property type="entry name" value="Lectin_C"/>
    <property type="match status" value="1"/>
</dbReference>
<dbReference type="OMA" id="HIQHVIR"/>
<dbReference type="PROSITE" id="PS50041">
    <property type="entry name" value="C_TYPE_LECTIN_2"/>
    <property type="match status" value="1"/>
</dbReference>
<reference evidence="3" key="2">
    <citation type="submission" date="2025-08" db="UniProtKB">
        <authorList>
            <consortium name="Ensembl"/>
        </authorList>
    </citation>
    <scope>IDENTIFICATION</scope>
</reference>
<dbReference type="Gene3D" id="3.10.100.10">
    <property type="entry name" value="Mannose-Binding Protein A, subunit A"/>
    <property type="match status" value="1"/>
</dbReference>
<dbReference type="InterPro" id="IPR016186">
    <property type="entry name" value="C-type_lectin-like/link_sf"/>
</dbReference>
<feature type="chain" id="PRO_5025596116" description="C-type lectin domain-containing protein" evidence="1">
    <location>
        <begin position="20"/>
        <end position="111"/>
    </location>
</feature>